<dbReference type="EMBL" id="BMAT01006998">
    <property type="protein sequence ID" value="GFS23686.1"/>
    <property type="molecule type" value="Genomic_DNA"/>
</dbReference>
<dbReference type="GO" id="GO:0070847">
    <property type="term" value="C:core mediator complex"/>
    <property type="evidence" value="ECO:0007669"/>
    <property type="project" value="TreeGrafter"/>
</dbReference>
<evidence type="ECO:0000313" key="7">
    <source>
        <dbReference type="EMBL" id="GFS23686.1"/>
    </source>
</evidence>
<evidence type="ECO:0000256" key="1">
    <source>
        <dbReference type="ARBA" id="ARBA00004123"/>
    </source>
</evidence>
<dbReference type="AlphaFoldDB" id="A0AAV4JMZ5"/>
<keyword evidence="4 6" id="KW-0804">Transcription</keyword>
<name>A0AAV4JMZ5_9GAST</name>
<reference evidence="7 8" key="1">
    <citation type="journal article" date="2021" name="Elife">
        <title>Chloroplast acquisition without the gene transfer in kleptoplastic sea slugs, Plakobranchus ocellatus.</title>
        <authorList>
            <person name="Maeda T."/>
            <person name="Takahashi S."/>
            <person name="Yoshida T."/>
            <person name="Shimamura S."/>
            <person name="Takaki Y."/>
            <person name="Nagai Y."/>
            <person name="Toyoda A."/>
            <person name="Suzuki Y."/>
            <person name="Arimoto A."/>
            <person name="Ishii H."/>
            <person name="Satoh N."/>
            <person name="Nishiyama T."/>
            <person name="Hasebe M."/>
            <person name="Maruyama T."/>
            <person name="Minagawa J."/>
            <person name="Obokata J."/>
            <person name="Shigenobu S."/>
        </authorList>
    </citation>
    <scope>NUCLEOTIDE SEQUENCE [LARGE SCALE GENOMIC DNA]</scope>
</reference>
<protein>
    <recommendedName>
        <fullName evidence="6">Mediator of RNA polymerase II transcription subunit 18</fullName>
    </recommendedName>
    <alternativeName>
        <fullName evidence="6">Mediator complex subunit 18</fullName>
    </alternativeName>
</protein>
<accession>A0AAV4JMZ5</accession>
<evidence type="ECO:0000256" key="3">
    <source>
        <dbReference type="ARBA" id="ARBA00023015"/>
    </source>
</evidence>
<dbReference type="PANTHER" id="PTHR13321">
    <property type="entry name" value="MEDIATOR OF RNA POLYMERASE II TRANSCRIPTION, SUBUNIT 18"/>
    <property type="match status" value="1"/>
</dbReference>
<keyword evidence="5 6" id="KW-0539">Nucleus</keyword>
<dbReference type="GO" id="GO:0006357">
    <property type="term" value="P:regulation of transcription by RNA polymerase II"/>
    <property type="evidence" value="ECO:0007669"/>
    <property type="project" value="InterPro"/>
</dbReference>
<proteinExistence type="inferred from homology"/>
<evidence type="ECO:0000256" key="6">
    <source>
        <dbReference type="RuleBase" id="RU364150"/>
    </source>
</evidence>
<evidence type="ECO:0000256" key="4">
    <source>
        <dbReference type="ARBA" id="ARBA00023163"/>
    </source>
</evidence>
<evidence type="ECO:0000256" key="5">
    <source>
        <dbReference type="ARBA" id="ARBA00023242"/>
    </source>
</evidence>
<comment type="subunit">
    <text evidence="6">Component of the Mediator complex.</text>
</comment>
<dbReference type="GO" id="GO:0016592">
    <property type="term" value="C:mediator complex"/>
    <property type="evidence" value="ECO:0007669"/>
    <property type="project" value="InterPro"/>
</dbReference>
<dbReference type="Pfam" id="PF09637">
    <property type="entry name" value="Med18"/>
    <property type="match status" value="1"/>
</dbReference>
<keyword evidence="8" id="KW-1185">Reference proteome</keyword>
<comment type="subcellular location">
    <subcellularLocation>
        <location evidence="1 6">Nucleus</location>
    </subcellularLocation>
</comment>
<dbReference type="InterPro" id="IPR019095">
    <property type="entry name" value="Mediator_Med18"/>
</dbReference>
<dbReference type="Proteomes" id="UP000762676">
    <property type="component" value="Unassembled WGS sequence"/>
</dbReference>
<gene>
    <name evidence="6" type="primary">MED18</name>
    <name evidence="7" type="ORF">ElyMa_003395600</name>
</gene>
<dbReference type="GO" id="GO:0003712">
    <property type="term" value="F:transcription coregulator activity"/>
    <property type="evidence" value="ECO:0007669"/>
    <property type="project" value="InterPro"/>
</dbReference>
<keyword evidence="6" id="KW-0010">Activator</keyword>
<organism evidence="7 8">
    <name type="scientific">Elysia marginata</name>
    <dbReference type="NCBI Taxonomy" id="1093978"/>
    <lineage>
        <taxon>Eukaryota</taxon>
        <taxon>Metazoa</taxon>
        <taxon>Spiralia</taxon>
        <taxon>Lophotrochozoa</taxon>
        <taxon>Mollusca</taxon>
        <taxon>Gastropoda</taxon>
        <taxon>Heterobranchia</taxon>
        <taxon>Euthyneura</taxon>
        <taxon>Panpulmonata</taxon>
        <taxon>Sacoglossa</taxon>
        <taxon>Placobranchoidea</taxon>
        <taxon>Plakobranchidae</taxon>
        <taxon>Elysia</taxon>
    </lineage>
</organism>
<evidence type="ECO:0000313" key="8">
    <source>
        <dbReference type="Proteomes" id="UP000762676"/>
    </source>
</evidence>
<dbReference type="PANTHER" id="PTHR13321:SF2">
    <property type="entry name" value="MEDIATOR OF RNA POLYMERASE II TRANSCRIPTION SUBUNIT 18"/>
    <property type="match status" value="1"/>
</dbReference>
<comment type="similarity">
    <text evidence="2 6">Belongs to the Mediator complex subunit 18 family.</text>
</comment>
<evidence type="ECO:0000256" key="2">
    <source>
        <dbReference type="ARBA" id="ARBA00009814"/>
    </source>
</evidence>
<keyword evidence="3 6" id="KW-0805">Transcription regulation</keyword>
<comment type="function">
    <text evidence="6">Component of the Mediator complex, a coactivator involved in the regulated transcription of nearly all RNA polymerase II-dependent genes. Mediator functions as a bridge to convey information from gene-specific regulatory proteins to the basal RNA polymerase II transcription machinery. Mediator is recruited to promoters by direct interactions with regulatory proteins and serves as a scaffold for the assembly of a functional preinitiation complex with RNA polymerase II and the general transcription factors.</text>
</comment>
<dbReference type="GO" id="GO:0006369">
    <property type="term" value="P:termination of RNA polymerase II transcription"/>
    <property type="evidence" value="ECO:0007669"/>
    <property type="project" value="TreeGrafter"/>
</dbReference>
<sequence length="76" mass="8662">MEGPALAPSLKNIAPQQEYLLQGSIMDTHTDALLHRLRGLCDNAESSFETFNDYEAVYMLSKYTAYEIMRSHVHVQ</sequence>
<comment type="caution">
    <text evidence="7">The sequence shown here is derived from an EMBL/GenBank/DDBJ whole genome shotgun (WGS) entry which is preliminary data.</text>
</comment>